<feature type="region of interest" description="Disordered" evidence="1">
    <location>
        <begin position="298"/>
        <end position="333"/>
    </location>
</feature>
<gene>
    <name evidence="2" type="ORF">AVDCRST_MAG48-2439</name>
</gene>
<organism evidence="2">
    <name type="scientific">uncultured Friedmanniella sp</name>
    <dbReference type="NCBI Taxonomy" id="335381"/>
    <lineage>
        <taxon>Bacteria</taxon>
        <taxon>Bacillati</taxon>
        <taxon>Actinomycetota</taxon>
        <taxon>Actinomycetes</taxon>
        <taxon>Propionibacteriales</taxon>
        <taxon>Nocardioidaceae</taxon>
        <taxon>Friedmanniella</taxon>
        <taxon>environmental samples</taxon>
    </lineage>
</organism>
<feature type="compositionally biased region" description="Basic and acidic residues" evidence="1">
    <location>
        <begin position="1"/>
        <end position="10"/>
    </location>
</feature>
<name>A0A6J4KX78_9ACTN</name>
<feature type="compositionally biased region" description="Basic residues" evidence="1">
    <location>
        <begin position="300"/>
        <end position="309"/>
    </location>
</feature>
<feature type="compositionally biased region" description="Basic and acidic residues" evidence="1">
    <location>
        <begin position="197"/>
        <end position="216"/>
    </location>
</feature>
<feature type="compositionally biased region" description="Basic residues" evidence="1">
    <location>
        <begin position="424"/>
        <end position="433"/>
    </location>
</feature>
<feature type="compositionally biased region" description="Basic and acidic residues" evidence="1">
    <location>
        <begin position="359"/>
        <end position="380"/>
    </location>
</feature>
<feature type="region of interest" description="Disordered" evidence="1">
    <location>
        <begin position="1"/>
        <end position="45"/>
    </location>
</feature>
<dbReference type="AlphaFoldDB" id="A0A6J4KX78"/>
<feature type="region of interest" description="Disordered" evidence="1">
    <location>
        <begin position="156"/>
        <end position="250"/>
    </location>
</feature>
<evidence type="ECO:0000256" key="1">
    <source>
        <dbReference type="SAM" id="MobiDB-lite"/>
    </source>
</evidence>
<feature type="region of interest" description="Disordered" evidence="1">
    <location>
        <begin position="104"/>
        <end position="135"/>
    </location>
</feature>
<feature type="region of interest" description="Disordered" evidence="1">
    <location>
        <begin position="357"/>
        <end position="433"/>
    </location>
</feature>
<feature type="compositionally biased region" description="Basic residues" evidence="1">
    <location>
        <begin position="174"/>
        <end position="189"/>
    </location>
</feature>
<sequence>EHPRRAGPERRHPRPPQARLAVDRRLAAGGPRVLAEHGQGRRPAQPGLLRAQRAHRLLRLEPVVRAGAVPRPRVRLRPGPEVPAHGAAHPGRRRAAHPLHLRRGHLRRSELDDRLRPAAPGALRPGRGVPRARRLLHHPAGHLVVRRRGRRQLRLVDDQHQRLLPAAPQGLGARRQRRRRQPRGPRRPAGRPAGAGDPRRDAPTRDGGDLHPPDRARRPRRRADHGQPDPEQQRARSDPRGHPALRDLGHLAPLHRHLRLVHRLRLRVRAGPAGPVPGAVPGAGPGRGADLPRAAARLAHPARRRRPRRPVPGLGGDLLELRGHGRRGRRRAAGLPAGFAAAVPGRLRDALRVQRHRERVGVQDDPRDLHRQGPDVDRARGGGRRPRRPAGDQALGCPDRAGRGGRRLRRRAGEPGLPAVVPHPRQRRRGLPHLHRLLRPLLRRHLGGVHPAARRPAPPGL</sequence>
<feature type="compositionally biased region" description="Low complexity" evidence="1">
    <location>
        <begin position="74"/>
        <end position="89"/>
    </location>
</feature>
<dbReference type="EMBL" id="CADCTS010000351">
    <property type="protein sequence ID" value="CAA9317353.1"/>
    <property type="molecule type" value="Genomic_DNA"/>
</dbReference>
<feature type="compositionally biased region" description="Basic and acidic residues" evidence="1">
    <location>
        <begin position="224"/>
        <end position="249"/>
    </location>
</feature>
<evidence type="ECO:0000313" key="2">
    <source>
        <dbReference type="EMBL" id="CAA9317353.1"/>
    </source>
</evidence>
<reference evidence="2" key="1">
    <citation type="submission" date="2020-02" db="EMBL/GenBank/DDBJ databases">
        <authorList>
            <person name="Meier V. D."/>
        </authorList>
    </citation>
    <scope>NUCLEOTIDE SEQUENCE</scope>
    <source>
        <strain evidence="2">AVDCRST_MAG48</strain>
    </source>
</reference>
<accession>A0A6J4KX78</accession>
<feature type="non-terminal residue" evidence="2">
    <location>
        <position position="461"/>
    </location>
</feature>
<feature type="region of interest" description="Disordered" evidence="1">
    <location>
        <begin position="272"/>
        <end position="291"/>
    </location>
</feature>
<feature type="non-terminal residue" evidence="2">
    <location>
        <position position="1"/>
    </location>
</feature>
<protein>
    <submittedName>
        <fullName evidence="2">Nitrate/nitrite transporter</fullName>
    </submittedName>
</protein>
<feature type="region of interest" description="Disordered" evidence="1">
    <location>
        <begin position="74"/>
        <end position="93"/>
    </location>
</feature>
<feature type="compositionally biased region" description="Basic and acidic residues" evidence="1">
    <location>
        <begin position="107"/>
        <end position="116"/>
    </location>
</feature>
<proteinExistence type="predicted"/>